<dbReference type="Proteomes" id="UP001609932">
    <property type="component" value="Unassembled WGS sequence"/>
</dbReference>
<comment type="caution">
    <text evidence="1">The sequence shown here is derived from an EMBL/GenBank/DDBJ whole genome shotgun (WGS) entry which is preliminary data.</text>
</comment>
<name>A0ABW7MBU9_9GAMM</name>
<proteinExistence type="predicted"/>
<dbReference type="RefSeq" id="WP_395272785.1">
    <property type="nucleotide sequence ID" value="NZ_JBHEGD010000001.1"/>
</dbReference>
<gene>
    <name evidence="1" type="ORF">ACEVAQ_10030</name>
</gene>
<accession>A0ABW7MBU9</accession>
<keyword evidence="2" id="KW-1185">Reference proteome</keyword>
<reference evidence="1 2" key="1">
    <citation type="submission" date="2024-09" db="EMBL/GenBank/DDBJ databases">
        <title>Elucidation of the Bokeelamides from Bacteria Associated with Moon Snail Egg Collars.</title>
        <authorList>
            <person name="Campbell R."/>
            <person name="Piedl K."/>
            <person name="Mevers E."/>
        </authorList>
    </citation>
    <scope>NUCLEOTIDE SEQUENCE [LARGE SCALE GENOMIC DNA]</scope>
    <source>
        <strain evidence="1 2">EM133</strain>
    </source>
</reference>
<organism evidence="1 2">
    <name type="scientific">Ectopseudomonas khazarica</name>
    <dbReference type="NCBI Taxonomy" id="2502979"/>
    <lineage>
        <taxon>Bacteria</taxon>
        <taxon>Pseudomonadati</taxon>
        <taxon>Pseudomonadota</taxon>
        <taxon>Gammaproteobacteria</taxon>
        <taxon>Pseudomonadales</taxon>
        <taxon>Pseudomonadaceae</taxon>
        <taxon>Ectopseudomonas</taxon>
    </lineage>
</organism>
<evidence type="ECO:0000313" key="2">
    <source>
        <dbReference type="Proteomes" id="UP001609932"/>
    </source>
</evidence>
<evidence type="ECO:0000313" key="1">
    <source>
        <dbReference type="EMBL" id="MFH6599043.1"/>
    </source>
</evidence>
<dbReference type="EMBL" id="JBHEGD010000001">
    <property type="protein sequence ID" value="MFH6599043.1"/>
    <property type="molecule type" value="Genomic_DNA"/>
</dbReference>
<protein>
    <submittedName>
        <fullName evidence="1">Uncharacterized protein</fullName>
    </submittedName>
</protein>
<sequence length="116" mass="13200">MTITEILDVLREADLDVVDASNRNRLDVGHESSRLSWGAFICTNKIRREQPAHWELRLYYAEPCGPRDPQVLYANLVNRTSGENRRVKVPVFLEGNIASESFAKFIISTLQSVVPK</sequence>